<protein>
    <recommendedName>
        <fullName evidence="3">Copia protein</fullName>
    </recommendedName>
</protein>
<dbReference type="PANTHER" id="PTHR11439:SF470">
    <property type="entry name" value="CYSTEINE-RICH RLK (RECEPTOR-LIKE PROTEIN KINASE) 8"/>
    <property type="match status" value="1"/>
</dbReference>
<sequence>MIENAVAYSNADWGNCRVTRSSVSGHLILLNNGLVIWKTKKQPTVSLSSAKAEYKALCNLASEILWFQQFCLEVNITHSLHPMKVYEDNQGCIDTANRDCNTNTRRMKHIEIQLHFIRNTIKNSKISLIYTPTSNMLADFLTKSVCKPAIRREMKGLNLLRLGEKGDVKISERFS</sequence>
<dbReference type="Proteomes" id="UP000765509">
    <property type="component" value="Unassembled WGS sequence"/>
</dbReference>
<gene>
    <name evidence="1" type="ORF">O181_037675</name>
</gene>
<proteinExistence type="predicted"/>
<dbReference type="AlphaFoldDB" id="A0A9Q3DBE9"/>
<name>A0A9Q3DBE9_9BASI</name>
<dbReference type="EMBL" id="AVOT02014486">
    <property type="protein sequence ID" value="MBW0497960.1"/>
    <property type="molecule type" value="Genomic_DNA"/>
</dbReference>
<reference evidence="1" key="1">
    <citation type="submission" date="2021-03" db="EMBL/GenBank/DDBJ databases">
        <title>Draft genome sequence of rust myrtle Austropuccinia psidii MF-1, a brazilian biotype.</title>
        <authorList>
            <person name="Quecine M.C."/>
            <person name="Pachon D.M.R."/>
            <person name="Bonatelli M.L."/>
            <person name="Correr F.H."/>
            <person name="Franceschini L.M."/>
            <person name="Leite T.F."/>
            <person name="Margarido G.R.A."/>
            <person name="Almeida C.A."/>
            <person name="Ferrarezi J.A."/>
            <person name="Labate C.A."/>
        </authorList>
    </citation>
    <scope>NUCLEOTIDE SEQUENCE</scope>
    <source>
        <strain evidence="1">MF-1</strain>
    </source>
</reference>
<comment type="caution">
    <text evidence="1">The sequence shown here is derived from an EMBL/GenBank/DDBJ whole genome shotgun (WGS) entry which is preliminary data.</text>
</comment>
<evidence type="ECO:0008006" key="3">
    <source>
        <dbReference type="Google" id="ProtNLM"/>
    </source>
</evidence>
<evidence type="ECO:0000313" key="2">
    <source>
        <dbReference type="Proteomes" id="UP000765509"/>
    </source>
</evidence>
<organism evidence="1 2">
    <name type="scientific">Austropuccinia psidii MF-1</name>
    <dbReference type="NCBI Taxonomy" id="1389203"/>
    <lineage>
        <taxon>Eukaryota</taxon>
        <taxon>Fungi</taxon>
        <taxon>Dikarya</taxon>
        <taxon>Basidiomycota</taxon>
        <taxon>Pucciniomycotina</taxon>
        <taxon>Pucciniomycetes</taxon>
        <taxon>Pucciniales</taxon>
        <taxon>Sphaerophragmiaceae</taxon>
        <taxon>Austropuccinia</taxon>
    </lineage>
</organism>
<dbReference type="PANTHER" id="PTHR11439">
    <property type="entry name" value="GAG-POL-RELATED RETROTRANSPOSON"/>
    <property type="match status" value="1"/>
</dbReference>
<accession>A0A9Q3DBE9</accession>
<dbReference type="CDD" id="cd09272">
    <property type="entry name" value="RNase_HI_RT_Ty1"/>
    <property type="match status" value="1"/>
</dbReference>
<keyword evidence="2" id="KW-1185">Reference proteome</keyword>
<dbReference type="OrthoDB" id="3344688at2759"/>
<evidence type="ECO:0000313" key="1">
    <source>
        <dbReference type="EMBL" id="MBW0497960.1"/>
    </source>
</evidence>